<feature type="compositionally biased region" description="Low complexity" evidence="5">
    <location>
        <begin position="185"/>
        <end position="202"/>
    </location>
</feature>
<dbReference type="GO" id="GO:0043625">
    <property type="term" value="C:delta DNA polymerase complex"/>
    <property type="evidence" value="ECO:0007669"/>
    <property type="project" value="InterPro"/>
</dbReference>
<dbReference type="OrthoDB" id="514823at2759"/>
<feature type="compositionally biased region" description="Basic and acidic residues" evidence="5">
    <location>
        <begin position="277"/>
        <end position="290"/>
    </location>
</feature>
<evidence type="ECO:0000313" key="7">
    <source>
        <dbReference type="Proteomes" id="UP000431533"/>
    </source>
</evidence>
<dbReference type="GO" id="GO:0006271">
    <property type="term" value="P:DNA strand elongation involved in DNA replication"/>
    <property type="evidence" value="ECO:0007669"/>
    <property type="project" value="TreeGrafter"/>
</dbReference>
<keyword evidence="7" id="KW-1185">Reference proteome</keyword>
<evidence type="ECO:0000313" key="6">
    <source>
        <dbReference type="EMBL" id="TVY25432.1"/>
    </source>
</evidence>
<dbReference type="GeneID" id="41985896"/>
<dbReference type="GO" id="GO:1904161">
    <property type="term" value="P:DNA synthesis involved in UV-damage excision repair"/>
    <property type="evidence" value="ECO:0007669"/>
    <property type="project" value="TreeGrafter"/>
</dbReference>
<feature type="region of interest" description="Disordered" evidence="5">
    <location>
        <begin position="69"/>
        <end position="106"/>
    </location>
</feature>
<dbReference type="InterPro" id="IPR019038">
    <property type="entry name" value="POLD3"/>
</dbReference>
<dbReference type="EMBL" id="QGMH01000095">
    <property type="protein sequence ID" value="TVY25432.1"/>
    <property type="molecule type" value="Genomic_DNA"/>
</dbReference>
<feature type="compositionally biased region" description="Basic residues" evidence="5">
    <location>
        <begin position="370"/>
        <end position="383"/>
    </location>
</feature>
<keyword evidence="4" id="KW-0539">Nucleus</keyword>
<dbReference type="PANTHER" id="PTHR17598">
    <property type="entry name" value="DNA POLYMERASE DELTA SUBUNIT 3"/>
    <property type="match status" value="1"/>
</dbReference>
<feature type="compositionally biased region" description="Basic and acidic residues" evidence="5">
    <location>
        <begin position="306"/>
        <end position="326"/>
    </location>
</feature>
<dbReference type="PANTHER" id="PTHR17598:SF13">
    <property type="entry name" value="DNA POLYMERASE DELTA SUBUNIT 3"/>
    <property type="match status" value="1"/>
</dbReference>
<sequence>MADYKSYLAASILTEDKVVTYRLLSRALKVHVNAAKEMLYDFHSQQNAKKPGAVHATYLVSGTKRKETPVVTNGGAKKDGEDDYMQSSPFMSSSMPQSEEDTGETSGLTISLVREEELDDLRSQYEKISAIHIYSLEPHPLKDLQVLSDVTREMQELCATEDPLESASKYGSIISKNVKRRAARRPPSAAAPVPAKVPALKSKPSETKETPKSSKPVKEEPKSQPSNANDFFGKGKVKAKPAATSNPPSKESTPNPPTLKKESSSIFKSFAKAKPKPKPEEVADEPMKDVSDDEEETYVPPPPSKEIVDSDRKSRKEREAVLKKMMEEDDDDEEPAVASPEVVEEEEPIEEPKPKAESEEKEEPPIVSGGRRRGRRRVMKKKTVKDDEGYLVTKEEMDWESFSEDEPAPAPKPRIQSSSTTSKTKKPAAKTGQGSIMSFFGKK</sequence>
<feature type="compositionally biased region" description="Low complexity" evidence="5">
    <location>
        <begin position="85"/>
        <end position="97"/>
    </location>
</feature>
<protein>
    <recommendedName>
        <fullName evidence="2">DNA polymerase delta subunit 3</fullName>
    </recommendedName>
</protein>
<dbReference type="InterPro" id="IPR041913">
    <property type="entry name" value="POLD3_sf"/>
</dbReference>
<comment type="subcellular location">
    <subcellularLocation>
        <location evidence="1">Nucleus</location>
    </subcellularLocation>
</comment>
<dbReference type="Gene3D" id="3.90.1030.20">
    <property type="entry name" value="DNA polymerase delta, p66 (Cdc27) subunit, wHTH domain"/>
    <property type="match status" value="1"/>
</dbReference>
<gene>
    <name evidence="6" type="primary">Pold3</name>
    <name evidence="6" type="ORF">LHYA1_G005698</name>
</gene>
<accession>A0A8H8TZ21</accession>
<proteinExistence type="predicted"/>
<feature type="compositionally biased region" description="Polar residues" evidence="5">
    <location>
        <begin position="243"/>
        <end position="253"/>
    </location>
</feature>
<dbReference type="Pfam" id="PF09507">
    <property type="entry name" value="CDC27"/>
    <property type="match status" value="1"/>
</dbReference>
<evidence type="ECO:0000256" key="1">
    <source>
        <dbReference type="ARBA" id="ARBA00004123"/>
    </source>
</evidence>
<name>A0A8H8TZ21_9HELO</name>
<keyword evidence="3" id="KW-0235">DNA replication</keyword>
<comment type="caution">
    <text evidence="6">The sequence shown here is derived from an EMBL/GenBank/DDBJ whole genome shotgun (WGS) entry which is preliminary data.</text>
</comment>
<evidence type="ECO:0000256" key="5">
    <source>
        <dbReference type="SAM" id="MobiDB-lite"/>
    </source>
</evidence>
<dbReference type="GO" id="GO:0006297">
    <property type="term" value="P:nucleotide-excision repair, DNA gap filling"/>
    <property type="evidence" value="ECO:0007669"/>
    <property type="project" value="TreeGrafter"/>
</dbReference>
<feature type="region of interest" description="Disordered" evidence="5">
    <location>
        <begin position="178"/>
        <end position="443"/>
    </location>
</feature>
<evidence type="ECO:0000256" key="3">
    <source>
        <dbReference type="ARBA" id="ARBA00022705"/>
    </source>
</evidence>
<dbReference type="GO" id="GO:0003887">
    <property type="term" value="F:DNA-directed DNA polymerase activity"/>
    <property type="evidence" value="ECO:0007669"/>
    <property type="project" value="TreeGrafter"/>
</dbReference>
<feature type="compositionally biased region" description="Basic and acidic residues" evidence="5">
    <location>
        <begin position="384"/>
        <end position="396"/>
    </location>
</feature>
<evidence type="ECO:0000256" key="4">
    <source>
        <dbReference type="ARBA" id="ARBA00023242"/>
    </source>
</evidence>
<reference evidence="6 7" key="1">
    <citation type="submission" date="2018-05" db="EMBL/GenBank/DDBJ databases">
        <title>Genome sequencing and assembly of the regulated plant pathogen Lachnellula willkommii and related sister species for the development of diagnostic species identification markers.</title>
        <authorList>
            <person name="Giroux E."/>
            <person name="Bilodeau G."/>
        </authorList>
    </citation>
    <scope>NUCLEOTIDE SEQUENCE [LARGE SCALE GENOMIC DNA]</scope>
    <source>
        <strain evidence="6 7">CBS 185.66</strain>
    </source>
</reference>
<organism evidence="6 7">
    <name type="scientific">Lachnellula hyalina</name>
    <dbReference type="NCBI Taxonomy" id="1316788"/>
    <lineage>
        <taxon>Eukaryota</taxon>
        <taxon>Fungi</taxon>
        <taxon>Dikarya</taxon>
        <taxon>Ascomycota</taxon>
        <taxon>Pezizomycotina</taxon>
        <taxon>Leotiomycetes</taxon>
        <taxon>Helotiales</taxon>
        <taxon>Lachnaceae</taxon>
        <taxon>Lachnellula</taxon>
    </lineage>
</organism>
<evidence type="ECO:0000256" key="2">
    <source>
        <dbReference type="ARBA" id="ARBA00017589"/>
    </source>
</evidence>
<dbReference type="Proteomes" id="UP000431533">
    <property type="component" value="Unassembled WGS sequence"/>
</dbReference>
<feature type="compositionally biased region" description="Acidic residues" evidence="5">
    <location>
        <begin position="397"/>
        <end position="407"/>
    </location>
</feature>
<dbReference type="RefSeq" id="XP_031004220.1">
    <property type="nucleotide sequence ID" value="XM_031150642.1"/>
</dbReference>
<feature type="compositionally biased region" description="Basic and acidic residues" evidence="5">
    <location>
        <begin position="203"/>
        <end position="222"/>
    </location>
</feature>
<dbReference type="AlphaFoldDB" id="A0A8H8TZ21"/>